<dbReference type="Proteomes" id="UP001153678">
    <property type="component" value="Unassembled WGS sequence"/>
</dbReference>
<accession>A0A9W4T213</accession>
<dbReference type="EMBL" id="CAMKVN010005919">
    <property type="protein sequence ID" value="CAI2189598.1"/>
    <property type="molecule type" value="Genomic_DNA"/>
</dbReference>
<sequence length="58" mass="6570">AMTQNMPIEILGKISSENVPNIQSILPDAKMDYMLEVDLEVPVHLYDFFADFPLASEK</sequence>
<evidence type="ECO:0000313" key="2">
    <source>
        <dbReference type="Proteomes" id="UP001153678"/>
    </source>
</evidence>
<organism evidence="1 2">
    <name type="scientific">Funneliformis geosporum</name>
    <dbReference type="NCBI Taxonomy" id="1117311"/>
    <lineage>
        <taxon>Eukaryota</taxon>
        <taxon>Fungi</taxon>
        <taxon>Fungi incertae sedis</taxon>
        <taxon>Mucoromycota</taxon>
        <taxon>Glomeromycotina</taxon>
        <taxon>Glomeromycetes</taxon>
        <taxon>Glomerales</taxon>
        <taxon>Glomeraceae</taxon>
        <taxon>Funneliformis</taxon>
    </lineage>
</organism>
<proteinExistence type="predicted"/>
<gene>
    <name evidence="1" type="ORF">FWILDA_LOCUS14159</name>
</gene>
<evidence type="ECO:0000313" key="1">
    <source>
        <dbReference type="EMBL" id="CAI2189598.1"/>
    </source>
</evidence>
<keyword evidence="2" id="KW-1185">Reference proteome</keyword>
<reference evidence="1" key="1">
    <citation type="submission" date="2022-08" db="EMBL/GenBank/DDBJ databases">
        <authorList>
            <person name="Kallberg Y."/>
            <person name="Tangrot J."/>
            <person name="Rosling A."/>
        </authorList>
    </citation>
    <scope>NUCLEOTIDE SEQUENCE</scope>
    <source>
        <strain evidence="1">Wild A</strain>
    </source>
</reference>
<dbReference type="AlphaFoldDB" id="A0A9W4T213"/>
<name>A0A9W4T213_9GLOM</name>
<comment type="caution">
    <text evidence="1">The sequence shown here is derived from an EMBL/GenBank/DDBJ whole genome shotgun (WGS) entry which is preliminary data.</text>
</comment>
<protein>
    <submittedName>
        <fullName evidence="1">14901_t:CDS:1</fullName>
    </submittedName>
</protein>
<feature type="non-terminal residue" evidence="1">
    <location>
        <position position="1"/>
    </location>
</feature>